<evidence type="ECO:0000256" key="16">
    <source>
        <dbReference type="ARBA" id="ARBA00061395"/>
    </source>
</evidence>
<evidence type="ECO:0000256" key="1">
    <source>
        <dbReference type="ARBA" id="ARBA00004651"/>
    </source>
</evidence>
<evidence type="ECO:0000313" key="20">
    <source>
        <dbReference type="EMBL" id="KKY27120.1"/>
    </source>
</evidence>
<keyword evidence="4" id="KW-0597">Phosphoprotein</keyword>
<organism evidence="20 21">
    <name type="scientific">Phaeomoniella chlamydospora</name>
    <name type="common">Phaeoacremonium chlamydosporum</name>
    <dbReference type="NCBI Taxonomy" id="158046"/>
    <lineage>
        <taxon>Eukaryota</taxon>
        <taxon>Fungi</taxon>
        <taxon>Dikarya</taxon>
        <taxon>Ascomycota</taxon>
        <taxon>Pezizomycotina</taxon>
        <taxon>Eurotiomycetes</taxon>
        <taxon>Chaetothyriomycetidae</taxon>
        <taxon>Phaeomoniellales</taxon>
        <taxon>Phaeomoniellaceae</taxon>
        <taxon>Phaeomoniella</taxon>
    </lineage>
</organism>
<feature type="transmembrane region" description="Helical" evidence="18">
    <location>
        <begin position="514"/>
        <end position="540"/>
    </location>
</feature>
<reference evidence="20 21" key="2">
    <citation type="submission" date="2015-05" db="EMBL/GenBank/DDBJ databases">
        <authorList>
            <person name="Morales-Cruz A."/>
            <person name="Amrine K.C."/>
            <person name="Cantu D."/>
        </authorList>
    </citation>
    <scope>NUCLEOTIDE SEQUENCE [LARGE SCALE GENOMIC DNA]</scope>
    <source>
        <strain evidence="20">UCRPC4</strain>
    </source>
</reference>
<dbReference type="InterPro" id="IPR027359">
    <property type="entry name" value="Volt_channel_dom_sf"/>
</dbReference>
<dbReference type="Proteomes" id="UP000053317">
    <property type="component" value="Unassembled WGS sequence"/>
</dbReference>
<evidence type="ECO:0000256" key="4">
    <source>
        <dbReference type="ARBA" id="ARBA00022553"/>
    </source>
</evidence>
<evidence type="ECO:0000256" key="13">
    <source>
        <dbReference type="ARBA" id="ARBA00023180"/>
    </source>
</evidence>
<dbReference type="InterPro" id="IPR005821">
    <property type="entry name" value="Ion_trans_dom"/>
</dbReference>
<dbReference type="InterPro" id="IPR050599">
    <property type="entry name" value="VDCC_alpha-1_subunit"/>
</dbReference>
<feature type="transmembrane region" description="Helical" evidence="18">
    <location>
        <begin position="850"/>
        <end position="867"/>
    </location>
</feature>
<dbReference type="PANTHER" id="PTHR45628">
    <property type="entry name" value="VOLTAGE-DEPENDENT CALCIUM CHANNEL TYPE A SUBUNIT ALPHA-1"/>
    <property type="match status" value="1"/>
</dbReference>
<feature type="transmembrane region" description="Helical" evidence="18">
    <location>
        <begin position="645"/>
        <end position="669"/>
    </location>
</feature>
<dbReference type="Gene3D" id="1.10.238.10">
    <property type="entry name" value="EF-hand"/>
    <property type="match status" value="1"/>
</dbReference>
<keyword evidence="21" id="KW-1185">Reference proteome</keyword>
<accession>A0A0G2HF72</accession>
<dbReference type="InterPro" id="IPR011992">
    <property type="entry name" value="EF-hand-dom_pair"/>
</dbReference>
<feature type="transmembrane region" description="Helical" evidence="18">
    <location>
        <begin position="592"/>
        <end position="610"/>
    </location>
</feature>
<feature type="transmembrane region" description="Helical" evidence="18">
    <location>
        <begin position="965"/>
        <end position="990"/>
    </location>
</feature>
<feature type="transmembrane region" description="Helical" evidence="18">
    <location>
        <begin position="90"/>
        <end position="109"/>
    </location>
</feature>
<protein>
    <recommendedName>
        <fullName evidence="17">Calcium-channel protein CCH1</fullName>
    </recommendedName>
</protein>
<proteinExistence type="inferred from homology"/>
<dbReference type="GO" id="GO:0008331">
    <property type="term" value="F:high voltage-gated calcium channel activity"/>
    <property type="evidence" value="ECO:0007669"/>
    <property type="project" value="TreeGrafter"/>
</dbReference>
<feature type="transmembrane region" description="Helical" evidence="18">
    <location>
        <begin position="121"/>
        <end position="139"/>
    </location>
</feature>
<dbReference type="EMBL" id="LCWF01000028">
    <property type="protein sequence ID" value="KKY27120.1"/>
    <property type="molecule type" value="Genomic_DNA"/>
</dbReference>
<feature type="transmembrane region" description="Helical" evidence="18">
    <location>
        <begin position="909"/>
        <end position="929"/>
    </location>
</feature>
<dbReference type="GO" id="GO:0005509">
    <property type="term" value="F:calcium ion binding"/>
    <property type="evidence" value="ECO:0007669"/>
    <property type="project" value="InterPro"/>
</dbReference>
<keyword evidence="9" id="KW-0851">Voltage-gated channel</keyword>
<keyword evidence="5" id="KW-0109">Calcium transport</keyword>
<evidence type="ECO:0000256" key="12">
    <source>
        <dbReference type="ARBA" id="ARBA00023136"/>
    </source>
</evidence>
<dbReference type="SUPFAM" id="SSF81324">
    <property type="entry name" value="Voltage-gated potassium channels"/>
    <property type="match status" value="3"/>
</dbReference>
<comment type="function">
    <text evidence="15">Voltage-gated, high-affinity calcium channel that functions together with MID1 to mediate calcium entry into cells. Required during conditions of environmental stress.</text>
</comment>
<keyword evidence="10 18" id="KW-1133">Transmembrane helix</keyword>
<evidence type="ECO:0000256" key="18">
    <source>
        <dbReference type="SAM" id="Phobius"/>
    </source>
</evidence>
<dbReference type="FunFam" id="1.10.287.70:FF:000093">
    <property type="entry name" value="Calcium channel subunit Cch1"/>
    <property type="match status" value="1"/>
</dbReference>
<dbReference type="FunFam" id="1.20.120.350:FF:000079">
    <property type="entry name" value="Calcium channel subunit Cch1"/>
    <property type="match status" value="1"/>
</dbReference>
<evidence type="ECO:0000256" key="9">
    <source>
        <dbReference type="ARBA" id="ARBA00022882"/>
    </source>
</evidence>
<evidence type="ECO:0000256" key="8">
    <source>
        <dbReference type="ARBA" id="ARBA00022837"/>
    </source>
</evidence>
<dbReference type="OrthoDB" id="416585at2759"/>
<evidence type="ECO:0000256" key="17">
    <source>
        <dbReference type="ARBA" id="ARBA00067459"/>
    </source>
</evidence>
<feature type="transmembrane region" description="Helical" evidence="18">
    <location>
        <begin position="207"/>
        <end position="228"/>
    </location>
</feature>
<feature type="transmembrane region" description="Helical" evidence="18">
    <location>
        <begin position="935"/>
        <end position="953"/>
    </location>
</feature>
<dbReference type="FunFam" id="1.10.287.70:FF:000118">
    <property type="entry name" value="Calcium channel subunit Cch1"/>
    <property type="match status" value="1"/>
</dbReference>
<evidence type="ECO:0000256" key="3">
    <source>
        <dbReference type="ARBA" id="ARBA00022475"/>
    </source>
</evidence>
<feature type="transmembrane region" description="Helical" evidence="18">
    <location>
        <begin position="766"/>
        <end position="788"/>
    </location>
</feature>
<evidence type="ECO:0000256" key="5">
    <source>
        <dbReference type="ARBA" id="ARBA00022568"/>
    </source>
</evidence>
<name>A0A0G2HF72_PHACM</name>
<keyword evidence="3" id="KW-1003">Cell membrane</keyword>
<keyword evidence="7 18" id="KW-0812">Transmembrane</keyword>
<dbReference type="Gene3D" id="1.20.120.350">
    <property type="entry name" value="Voltage-gated potassium channels. Chain C"/>
    <property type="match status" value="3"/>
</dbReference>
<dbReference type="PANTHER" id="PTHR45628:SF7">
    <property type="entry name" value="VOLTAGE-DEPENDENT CALCIUM CHANNEL TYPE A SUBUNIT ALPHA-1"/>
    <property type="match status" value="1"/>
</dbReference>
<evidence type="ECO:0000256" key="6">
    <source>
        <dbReference type="ARBA" id="ARBA00022673"/>
    </source>
</evidence>
<evidence type="ECO:0000256" key="10">
    <source>
        <dbReference type="ARBA" id="ARBA00022989"/>
    </source>
</evidence>
<reference evidence="20 21" key="1">
    <citation type="submission" date="2015-05" db="EMBL/GenBank/DDBJ databases">
        <title>Distinctive expansion of gene families associated with plant cell wall degradation and secondary metabolism in the genomes of grapevine trunk pathogens.</title>
        <authorList>
            <person name="Lawrence D.P."/>
            <person name="Travadon R."/>
            <person name="Rolshausen P.E."/>
            <person name="Baumgartner K."/>
        </authorList>
    </citation>
    <scope>NUCLEOTIDE SEQUENCE [LARGE SCALE GENOMIC DNA]</scope>
    <source>
        <strain evidence="20">UCRPC4</strain>
    </source>
</reference>
<dbReference type="GO" id="GO:0005891">
    <property type="term" value="C:voltage-gated calcium channel complex"/>
    <property type="evidence" value="ECO:0007669"/>
    <property type="project" value="TreeGrafter"/>
</dbReference>
<keyword evidence="2" id="KW-0813">Transport</keyword>
<comment type="similarity">
    <text evidence="16">Belongs to the calcium channel alpha-1 subunit (TC 1.A.1.11) family.</text>
</comment>
<feature type="transmembrane region" description="Helical" evidence="18">
    <location>
        <begin position="286"/>
        <end position="309"/>
    </location>
</feature>
<evidence type="ECO:0000256" key="7">
    <source>
        <dbReference type="ARBA" id="ARBA00022692"/>
    </source>
</evidence>
<keyword evidence="12 18" id="KW-0472">Membrane</keyword>
<feature type="domain" description="EF-hand" evidence="19">
    <location>
        <begin position="1103"/>
        <end position="1138"/>
    </location>
</feature>
<dbReference type="PROSITE" id="PS50222">
    <property type="entry name" value="EF_HAND_2"/>
    <property type="match status" value="1"/>
</dbReference>
<dbReference type="FunFam" id="1.20.120.350:FF:000063">
    <property type="entry name" value="Calcium channel subunit Cch1"/>
    <property type="match status" value="1"/>
</dbReference>
<dbReference type="Pfam" id="PF00520">
    <property type="entry name" value="Ion_trans"/>
    <property type="match status" value="3"/>
</dbReference>
<dbReference type="GO" id="GO:0098703">
    <property type="term" value="P:calcium ion import across plasma membrane"/>
    <property type="evidence" value="ECO:0007669"/>
    <property type="project" value="TreeGrafter"/>
</dbReference>
<comment type="subcellular location">
    <subcellularLocation>
        <location evidence="1">Cell membrane</location>
        <topology evidence="1">Multi-pass membrane protein</topology>
    </subcellularLocation>
</comment>
<gene>
    <name evidence="20" type="ORF">UCRPC4_g01254</name>
</gene>
<evidence type="ECO:0000256" key="2">
    <source>
        <dbReference type="ARBA" id="ARBA00022448"/>
    </source>
</evidence>
<evidence type="ECO:0000313" key="21">
    <source>
        <dbReference type="Proteomes" id="UP000053317"/>
    </source>
</evidence>
<comment type="caution">
    <text evidence="20">The sequence shown here is derived from an EMBL/GenBank/DDBJ whole genome shotgun (WGS) entry which is preliminary data.</text>
</comment>
<dbReference type="Gene3D" id="1.10.287.70">
    <property type="match status" value="4"/>
</dbReference>
<feature type="transmembrane region" description="Helical" evidence="18">
    <location>
        <begin position="560"/>
        <end position="580"/>
    </location>
</feature>
<keyword evidence="8" id="KW-0106">Calcium</keyword>
<keyword evidence="11" id="KW-0406">Ion transport</keyword>
<feature type="transmembrane region" description="Helical" evidence="18">
    <location>
        <begin position="879"/>
        <end position="897"/>
    </location>
</feature>
<dbReference type="InterPro" id="IPR002048">
    <property type="entry name" value="EF_hand_dom"/>
</dbReference>
<feature type="transmembrane region" description="Helical" evidence="18">
    <location>
        <begin position="1058"/>
        <end position="1084"/>
    </location>
</feature>
<keyword evidence="13" id="KW-0325">Glycoprotein</keyword>
<evidence type="ECO:0000259" key="19">
    <source>
        <dbReference type="PROSITE" id="PS50222"/>
    </source>
</evidence>
<evidence type="ECO:0000256" key="11">
    <source>
        <dbReference type="ARBA" id="ARBA00023065"/>
    </source>
</evidence>
<evidence type="ECO:0000256" key="14">
    <source>
        <dbReference type="ARBA" id="ARBA00023303"/>
    </source>
</evidence>
<sequence>MTSNTFSDLMYYLADTDHLLAAVFFAAGIVILSLWLMNLLIAVITTSFQVIREESKRSAFASDKVEDLPVDNMTPTRQTPLQRLYKKTNGFWIIVITLGLVVQCLRSASMSVTRATFVDNTETVITLVLLFEIILRFASDWRHFFHSKRNIVDLGLAVITAVIQIPPIHESGQPYSWLTIFQIARIYRVVLAFRITRDLIMVVFGNIYGILNLILFVFLITFLAAILATQLFRGEIPYADAAGDTIQVTFYNIFNSFIGMYQVLSSENWTSIMYNVTQFDVRWDTAWLGAIFFIMWFILANFIVLNMFIAVIQESFDVSEDEKRLQQVKAFLHQKELGGSTNGNMSLSSIFKLGRSSFRRRDPLDYGPATMEMLLKDAVVKEFLDEDELTLNRPRSEIALPDEPLTTVETGTLSALWSKITGKALKREPNPFYSKLKFSRAYDDLDPRTMAKEVVSATEQRRRAQRLYLQRHPHYNVSLFIFGPKNPIRKACQSLVGPGRGTHRIEGVEPYKPLWYTFSFFIYAAIVCMVLLACITTPLYQKGWYVTRPDDRAWFVWTDMGFAILFSLEAVIKIIADGFFWTPNAYFRSSWGFIDGIVLITLWINVITSFFRDDSIARAVGAFKALRALRLLNVSDNARDTFHSVIIVGGWKVISAAFVSISLLFPFAIYGLNLFSGKMESCNDGDFAYTDLTNCVSEYGSSPYNWTVLAPRQVANSYYSFDNFASSLFILFQIVSQEGWIDVMWSAMSITGQGLQPRDFAATGNAVYFIVFNLLGAVFVLTLFVSVFMRNYTEQTGVAFLTSDQRSWLELRKLLRQISPSKRSVHEASKSWQVWCYKIVSKKHGTWQRFITTVLLLHMSLLIVEFYPDIPWWDTTRKLIFLGFTFIYIWNIIMRIIGLSWTRFRHSSWDLYSLVVVVSAFITTFLSLGKPDNNILNQLHKLFLVAIALLLIPRNNQLDQLFKTAAASFSTIGNLLATWFVLFLVFAIAFTQTFGLTRFGENETGNLNFRNVPKALILLFRMSSGEGWNQIMNDFSVIEPPYCVEAASFFSSDCGSTAWARVLFISWNILSMYLFVSLFVSLIFESFSYVYQQSGSSSVISRDEIRRFKQAWAMFDPDGTGYISKEVFPRLLGELSGIFQMRIYDGDFTVHRILEDCKASDRDALSASRAFDGVDLDKLRERINSIPVSEIRSRRERMNIFYEEMLVSADPDRGILFTTCLMILSHYNLISDSKSLRLEEFLRRRARLQRVEEAVRRNIVVGFFDTMYWSRQFRRRIEARRDSRMGSVPSFSVPEIYVDDPEELMEHRATKLQGQFTDSLRDFAKRKSVLESIPFSSSTI</sequence>
<keyword evidence="6" id="KW-0107">Calcium channel</keyword>
<evidence type="ECO:0000256" key="15">
    <source>
        <dbReference type="ARBA" id="ARBA00057587"/>
    </source>
</evidence>
<feature type="transmembrane region" description="Helical" evidence="18">
    <location>
        <begin position="20"/>
        <end position="48"/>
    </location>
</feature>
<keyword evidence="14" id="KW-0407">Ion channel</keyword>
<dbReference type="SUPFAM" id="SSF47473">
    <property type="entry name" value="EF-hand"/>
    <property type="match status" value="1"/>
</dbReference>